<dbReference type="RefSeq" id="WP_381535666.1">
    <property type="nucleotide sequence ID" value="NZ_JBHUGI010000005.1"/>
</dbReference>
<organism evidence="2 3">
    <name type="scientific">Sporosarcina siberiensis</name>
    <dbReference type="NCBI Taxonomy" id="1365606"/>
    <lineage>
        <taxon>Bacteria</taxon>
        <taxon>Bacillati</taxon>
        <taxon>Bacillota</taxon>
        <taxon>Bacilli</taxon>
        <taxon>Bacillales</taxon>
        <taxon>Caryophanaceae</taxon>
        <taxon>Sporosarcina</taxon>
    </lineage>
</organism>
<dbReference type="EMBL" id="JBHUGI010000005">
    <property type="protein sequence ID" value="MFD1927007.1"/>
    <property type="molecule type" value="Genomic_DNA"/>
</dbReference>
<protein>
    <submittedName>
        <fullName evidence="2">Uncharacterized protein</fullName>
    </submittedName>
</protein>
<sequence>MEEHKNIEIKREEKTNNSFVGATFIKYAAYIIIFFGFLWFLIKYVFPMF</sequence>
<comment type="caution">
    <text evidence="2">The sequence shown here is derived from an EMBL/GenBank/DDBJ whole genome shotgun (WGS) entry which is preliminary data.</text>
</comment>
<keyword evidence="1" id="KW-1133">Transmembrane helix</keyword>
<keyword evidence="3" id="KW-1185">Reference proteome</keyword>
<proteinExistence type="predicted"/>
<dbReference type="Proteomes" id="UP001597218">
    <property type="component" value="Unassembled WGS sequence"/>
</dbReference>
<evidence type="ECO:0000313" key="2">
    <source>
        <dbReference type="EMBL" id="MFD1927007.1"/>
    </source>
</evidence>
<evidence type="ECO:0000256" key="1">
    <source>
        <dbReference type="SAM" id="Phobius"/>
    </source>
</evidence>
<gene>
    <name evidence="2" type="ORF">ACFSFY_02810</name>
</gene>
<evidence type="ECO:0000313" key="3">
    <source>
        <dbReference type="Proteomes" id="UP001597218"/>
    </source>
</evidence>
<accession>A0ABW4SC05</accession>
<name>A0ABW4SC05_9BACL</name>
<feature type="transmembrane region" description="Helical" evidence="1">
    <location>
        <begin position="27"/>
        <end position="46"/>
    </location>
</feature>
<reference evidence="3" key="1">
    <citation type="journal article" date="2019" name="Int. J. Syst. Evol. Microbiol.">
        <title>The Global Catalogue of Microorganisms (GCM) 10K type strain sequencing project: providing services to taxonomists for standard genome sequencing and annotation.</title>
        <authorList>
            <consortium name="The Broad Institute Genomics Platform"/>
            <consortium name="The Broad Institute Genome Sequencing Center for Infectious Disease"/>
            <person name="Wu L."/>
            <person name="Ma J."/>
        </authorList>
    </citation>
    <scope>NUCLEOTIDE SEQUENCE [LARGE SCALE GENOMIC DNA]</scope>
    <source>
        <strain evidence="3">CGMCC 4.7177</strain>
    </source>
</reference>
<keyword evidence="1" id="KW-0472">Membrane</keyword>
<keyword evidence="1" id="KW-0812">Transmembrane</keyword>